<dbReference type="EMBL" id="UYYB01026968">
    <property type="protein sequence ID" value="VDM72733.1"/>
    <property type="molecule type" value="Genomic_DNA"/>
</dbReference>
<dbReference type="Proteomes" id="UP000270094">
    <property type="component" value="Unassembled WGS sequence"/>
</dbReference>
<evidence type="ECO:0000313" key="2">
    <source>
        <dbReference type="EMBL" id="VDM72733.1"/>
    </source>
</evidence>
<proteinExistence type="predicted"/>
<evidence type="ECO:0000256" key="1">
    <source>
        <dbReference type="SAM" id="MobiDB-lite"/>
    </source>
</evidence>
<feature type="region of interest" description="Disordered" evidence="1">
    <location>
        <begin position="1"/>
        <end position="21"/>
    </location>
</feature>
<accession>A0A3P7IXR4</accession>
<gene>
    <name evidence="2" type="ORF">SVUK_LOCUS7731</name>
</gene>
<dbReference type="AlphaFoldDB" id="A0A3P7IXR4"/>
<feature type="compositionally biased region" description="Basic and acidic residues" evidence="1">
    <location>
        <begin position="1"/>
        <end position="14"/>
    </location>
</feature>
<keyword evidence="3" id="KW-1185">Reference proteome</keyword>
<evidence type="ECO:0000313" key="3">
    <source>
        <dbReference type="Proteomes" id="UP000270094"/>
    </source>
</evidence>
<protein>
    <submittedName>
        <fullName evidence="2">Uncharacterized protein</fullName>
    </submittedName>
</protein>
<name>A0A3P7IXR4_STRVU</name>
<organism evidence="2 3">
    <name type="scientific">Strongylus vulgaris</name>
    <name type="common">Blood worm</name>
    <dbReference type="NCBI Taxonomy" id="40348"/>
    <lineage>
        <taxon>Eukaryota</taxon>
        <taxon>Metazoa</taxon>
        <taxon>Ecdysozoa</taxon>
        <taxon>Nematoda</taxon>
        <taxon>Chromadorea</taxon>
        <taxon>Rhabditida</taxon>
        <taxon>Rhabditina</taxon>
        <taxon>Rhabditomorpha</taxon>
        <taxon>Strongyloidea</taxon>
        <taxon>Strongylidae</taxon>
        <taxon>Strongylus</taxon>
    </lineage>
</organism>
<sequence length="71" mass="7706">MDGGMHELASRIHCNDQPPDDGEVVNEDAATAASIIGRRARTGSSANASLETDKWTGDCIRGRVRFKFESK</sequence>
<reference evidence="2 3" key="1">
    <citation type="submission" date="2018-11" db="EMBL/GenBank/DDBJ databases">
        <authorList>
            <consortium name="Pathogen Informatics"/>
        </authorList>
    </citation>
    <scope>NUCLEOTIDE SEQUENCE [LARGE SCALE GENOMIC DNA]</scope>
</reference>